<dbReference type="EMBL" id="FQVL01000007">
    <property type="protein sequence ID" value="SHF07078.1"/>
    <property type="molecule type" value="Genomic_DNA"/>
</dbReference>
<feature type="transmembrane region" description="Helical" evidence="1">
    <location>
        <begin position="6"/>
        <end position="30"/>
    </location>
</feature>
<dbReference type="Proteomes" id="UP000184476">
    <property type="component" value="Unassembled WGS sequence"/>
</dbReference>
<keyword evidence="1" id="KW-1133">Transmembrane helix</keyword>
<gene>
    <name evidence="2" type="ORF">SAMN05444392_10745</name>
</gene>
<dbReference type="RefSeq" id="WP_073155061.1">
    <property type="nucleotide sequence ID" value="NZ_FQVL01000007.1"/>
</dbReference>
<feature type="transmembrane region" description="Helical" evidence="1">
    <location>
        <begin position="107"/>
        <end position="124"/>
    </location>
</feature>
<organism evidence="2 3">
    <name type="scientific">Seinonella peptonophila</name>
    <dbReference type="NCBI Taxonomy" id="112248"/>
    <lineage>
        <taxon>Bacteria</taxon>
        <taxon>Bacillati</taxon>
        <taxon>Bacillota</taxon>
        <taxon>Bacilli</taxon>
        <taxon>Bacillales</taxon>
        <taxon>Thermoactinomycetaceae</taxon>
        <taxon>Seinonella</taxon>
    </lineage>
</organism>
<keyword evidence="1" id="KW-0812">Transmembrane</keyword>
<feature type="transmembrane region" description="Helical" evidence="1">
    <location>
        <begin position="42"/>
        <end position="66"/>
    </location>
</feature>
<sequence>MFPSMFAFIAYLLNLIPLTLYAIIIATAIFMLLNENKNLKYFFAWVALVALHFIIMNLIPLITVYANTKHFVLPSIPTIIFMIIWLIYYAIFVVATYLLYSKNVQRASWIGAWLLLFFVVYEWINFAKALFLRV</sequence>
<protein>
    <submittedName>
        <fullName evidence="2">Uncharacterized protein</fullName>
    </submittedName>
</protein>
<evidence type="ECO:0000313" key="3">
    <source>
        <dbReference type="Proteomes" id="UP000184476"/>
    </source>
</evidence>
<keyword evidence="1" id="KW-0472">Membrane</keyword>
<evidence type="ECO:0000313" key="2">
    <source>
        <dbReference type="EMBL" id="SHF07078.1"/>
    </source>
</evidence>
<accession>A0A1M4YN45</accession>
<keyword evidence="3" id="KW-1185">Reference proteome</keyword>
<dbReference type="AlphaFoldDB" id="A0A1M4YN45"/>
<reference evidence="2 3" key="1">
    <citation type="submission" date="2016-11" db="EMBL/GenBank/DDBJ databases">
        <authorList>
            <person name="Jaros S."/>
            <person name="Januszkiewicz K."/>
            <person name="Wedrychowicz H."/>
        </authorList>
    </citation>
    <scope>NUCLEOTIDE SEQUENCE [LARGE SCALE GENOMIC DNA]</scope>
    <source>
        <strain evidence="2 3">DSM 44666</strain>
    </source>
</reference>
<feature type="transmembrane region" description="Helical" evidence="1">
    <location>
        <begin position="78"/>
        <end position="100"/>
    </location>
</feature>
<evidence type="ECO:0000256" key="1">
    <source>
        <dbReference type="SAM" id="Phobius"/>
    </source>
</evidence>
<name>A0A1M4YN45_9BACL</name>
<proteinExistence type="predicted"/>